<dbReference type="EMBL" id="BMAV01009416">
    <property type="protein sequence ID" value="GFY53656.1"/>
    <property type="molecule type" value="Genomic_DNA"/>
</dbReference>
<sequence>MNVKINVQYDAIRALNSETSRKPIRISEKDLPKTIREQNKIKKHIRKEWRKFRNPFRRKLLKMAHTKYNELIAAHKPGSCHKFIAFSLSEEKLSKEAEKGYKITNCRMVPLIGSNEPLITYAKKSQELINEYPKHRSILTEADFAKRRSPLYSFPKMHPCKQSILPKCASNNKSQKELDRNVKNEKDSCLLLQDSRTNTLQEHNAEENLTLCTPYSEGEEKINSVISFELCGLFIEALKNLIGEKEFHLNVAQVLHDFDLLRTVMDPWCHFNDTYDKDLKDTLCYRIAYIYRNSTCISSAVAQHFLKTMNQHSNIMKRLLQKKELRIVSIGNGAPSDVIGIIKVLEHTTANFQGDLDIHVSTIGMEKKWKKTCITVLQCLERLKDRTMKIDFIPADASDLFSDKIKCAIRSADIVSMVKHFSDLEEYNYSPEFMTSLFQTVLELVQIGALVFVLDYSEIPFMKACGGYSGSVPGCNLLYETLRDLYTLDKTVVEHWLQFRNSIHGFGADMFNIFLDTFSRVWL</sequence>
<protein>
    <submittedName>
        <fullName evidence="1">Uncharacterized protein</fullName>
    </submittedName>
</protein>
<dbReference type="AlphaFoldDB" id="A0A8X7C1T6"/>
<comment type="caution">
    <text evidence="1">The sequence shown here is derived from an EMBL/GenBank/DDBJ whole genome shotgun (WGS) entry which is preliminary data.</text>
</comment>
<reference evidence="1" key="1">
    <citation type="submission" date="2020-08" db="EMBL/GenBank/DDBJ databases">
        <title>Multicomponent nature underlies the extraordinary mechanical properties of spider dragline silk.</title>
        <authorList>
            <person name="Kono N."/>
            <person name="Nakamura H."/>
            <person name="Mori M."/>
            <person name="Yoshida Y."/>
            <person name="Ohtoshi R."/>
            <person name="Malay A.D."/>
            <person name="Moran D.A.P."/>
            <person name="Tomita M."/>
            <person name="Numata K."/>
            <person name="Arakawa K."/>
        </authorList>
    </citation>
    <scope>NUCLEOTIDE SEQUENCE</scope>
</reference>
<dbReference type="Proteomes" id="UP000886998">
    <property type="component" value="Unassembled WGS sequence"/>
</dbReference>
<gene>
    <name evidence="1" type="primary">NCL1_37390</name>
    <name evidence="1" type="ORF">TNIN_442991</name>
</gene>
<keyword evidence="2" id="KW-1185">Reference proteome</keyword>
<evidence type="ECO:0000313" key="2">
    <source>
        <dbReference type="Proteomes" id="UP000886998"/>
    </source>
</evidence>
<organism evidence="1 2">
    <name type="scientific">Trichonephila inaurata madagascariensis</name>
    <dbReference type="NCBI Taxonomy" id="2747483"/>
    <lineage>
        <taxon>Eukaryota</taxon>
        <taxon>Metazoa</taxon>
        <taxon>Ecdysozoa</taxon>
        <taxon>Arthropoda</taxon>
        <taxon>Chelicerata</taxon>
        <taxon>Arachnida</taxon>
        <taxon>Araneae</taxon>
        <taxon>Araneomorphae</taxon>
        <taxon>Entelegynae</taxon>
        <taxon>Araneoidea</taxon>
        <taxon>Nephilidae</taxon>
        <taxon>Trichonephila</taxon>
        <taxon>Trichonephila inaurata</taxon>
    </lineage>
</organism>
<accession>A0A8X7C1T6</accession>
<name>A0A8X7C1T6_9ARAC</name>
<evidence type="ECO:0000313" key="1">
    <source>
        <dbReference type="EMBL" id="GFY53656.1"/>
    </source>
</evidence>
<dbReference type="OrthoDB" id="6437046at2759"/>
<proteinExistence type="predicted"/>